<evidence type="ECO:0000313" key="1">
    <source>
        <dbReference type="EMBL" id="AVI43393.1"/>
    </source>
</evidence>
<proteinExistence type="predicted"/>
<accession>A0A2P1BNR2</accession>
<dbReference type="AlphaFoldDB" id="A0A2P1BNR2"/>
<organism evidence="1">
    <name type="scientific">Klebsiella pneumoniae</name>
    <dbReference type="NCBI Taxonomy" id="573"/>
    <lineage>
        <taxon>Bacteria</taxon>
        <taxon>Pseudomonadati</taxon>
        <taxon>Pseudomonadota</taxon>
        <taxon>Gammaproteobacteria</taxon>
        <taxon>Enterobacterales</taxon>
        <taxon>Enterobacteriaceae</taxon>
        <taxon>Klebsiella/Raoultella group</taxon>
        <taxon>Klebsiella</taxon>
        <taxon>Klebsiella pneumoniae complex</taxon>
    </lineage>
</organism>
<protein>
    <submittedName>
        <fullName evidence="1">Uncharacterized protein</fullName>
    </submittedName>
</protein>
<reference evidence="1" key="1">
    <citation type="submission" date="2017-12" db="EMBL/GenBank/DDBJ databases">
        <title>Insights into the successfully spreading KPC-encoding IncII plasmids.</title>
        <authorList>
            <person name="Brandt C."/>
            <person name="Pletz M.W."/>
            <person name="Makarewicz O."/>
        </authorList>
    </citation>
    <scope>NUCLEOTIDE SEQUENCE</scope>
    <source>
        <strain evidence="1">UR15381</strain>
        <plasmid evidence="1">pUJ-1KPC</plasmid>
    </source>
</reference>
<keyword evidence="1" id="KW-0614">Plasmid</keyword>
<dbReference type="EMBL" id="MG700548">
    <property type="protein sequence ID" value="AVI43393.1"/>
    <property type="molecule type" value="Genomic_DNA"/>
</dbReference>
<geneLocation type="plasmid" evidence="1">
    <name>pUJ-1KPC</name>
</geneLocation>
<sequence length="60" mass="6610">MNSMNLSSCRAAQELWVACFLVPGRSTKVCGTLPVKAISFRTGPRRARVVRWAARWTASG</sequence>
<name>A0A2P1BNR2_KLEPN</name>